<feature type="compositionally biased region" description="Basic and acidic residues" evidence="1">
    <location>
        <begin position="147"/>
        <end position="177"/>
    </location>
</feature>
<dbReference type="InterPro" id="IPR036179">
    <property type="entry name" value="Ig-like_dom_sf"/>
</dbReference>
<proteinExistence type="predicted"/>
<feature type="compositionally biased region" description="Acidic residues" evidence="1">
    <location>
        <begin position="178"/>
        <end position="188"/>
    </location>
</feature>
<dbReference type="PROSITE" id="PS50835">
    <property type="entry name" value="IG_LIKE"/>
    <property type="match status" value="1"/>
</dbReference>
<feature type="region of interest" description="Disordered" evidence="1">
    <location>
        <begin position="147"/>
        <end position="188"/>
    </location>
</feature>
<dbReference type="InterPro" id="IPR003599">
    <property type="entry name" value="Ig_sub"/>
</dbReference>
<dbReference type="InterPro" id="IPR007110">
    <property type="entry name" value="Ig-like_dom"/>
</dbReference>
<dbReference type="Gene3D" id="2.60.40.10">
    <property type="entry name" value="Immunoglobulins"/>
    <property type="match status" value="1"/>
</dbReference>
<dbReference type="InterPro" id="IPR013783">
    <property type="entry name" value="Ig-like_fold"/>
</dbReference>
<evidence type="ECO:0000259" key="2">
    <source>
        <dbReference type="PROSITE" id="PS50835"/>
    </source>
</evidence>
<evidence type="ECO:0000313" key="4">
    <source>
        <dbReference type="WBParaSite" id="Hba_04285"/>
    </source>
</evidence>
<dbReference type="WBParaSite" id="Hba_04285">
    <property type="protein sequence ID" value="Hba_04285"/>
    <property type="gene ID" value="Hba_04285"/>
</dbReference>
<keyword evidence="3" id="KW-1185">Reference proteome</keyword>
<sequence>MSSVFTFILIEHILEALCRIDFIFTLVYFEPRIVISPSSNPVQKPAGQQVSLLCTVERLNASSRPGILWTKHGGIDSRTGNIEVKKLDAFTMSLVISNTSSEDSGVYTCQVQYGEHLLQKNVDNLSCDFLSRFYCFDVARTIQLAAEENKENTKEEEPLNKENEKLIGLEGKEKHTDDDDEYDEEILP</sequence>
<accession>A0A1I7WH53</accession>
<dbReference type="Pfam" id="PF13927">
    <property type="entry name" value="Ig_3"/>
    <property type="match status" value="1"/>
</dbReference>
<reference evidence="4" key="1">
    <citation type="submission" date="2016-11" db="UniProtKB">
        <authorList>
            <consortium name="WormBaseParasite"/>
        </authorList>
    </citation>
    <scope>IDENTIFICATION</scope>
</reference>
<dbReference type="InterPro" id="IPR003598">
    <property type="entry name" value="Ig_sub2"/>
</dbReference>
<organism evidence="3 4">
    <name type="scientific">Heterorhabditis bacteriophora</name>
    <name type="common">Entomopathogenic nematode worm</name>
    <dbReference type="NCBI Taxonomy" id="37862"/>
    <lineage>
        <taxon>Eukaryota</taxon>
        <taxon>Metazoa</taxon>
        <taxon>Ecdysozoa</taxon>
        <taxon>Nematoda</taxon>
        <taxon>Chromadorea</taxon>
        <taxon>Rhabditida</taxon>
        <taxon>Rhabditina</taxon>
        <taxon>Rhabditomorpha</taxon>
        <taxon>Strongyloidea</taxon>
        <taxon>Heterorhabditidae</taxon>
        <taxon>Heterorhabditis</taxon>
    </lineage>
</organism>
<protein>
    <submittedName>
        <fullName evidence="4">Ig-like domain-containing protein</fullName>
    </submittedName>
</protein>
<name>A0A1I7WH53_HETBA</name>
<dbReference type="SUPFAM" id="SSF48726">
    <property type="entry name" value="Immunoglobulin"/>
    <property type="match status" value="1"/>
</dbReference>
<dbReference type="SMART" id="SM00408">
    <property type="entry name" value="IGc2"/>
    <property type="match status" value="1"/>
</dbReference>
<dbReference type="Proteomes" id="UP000095283">
    <property type="component" value="Unplaced"/>
</dbReference>
<dbReference type="AlphaFoldDB" id="A0A1I7WH53"/>
<evidence type="ECO:0000256" key="1">
    <source>
        <dbReference type="SAM" id="MobiDB-lite"/>
    </source>
</evidence>
<feature type="domain" description="Ig-like" evidence="2">
    <location>
        <begin position="31"/>
        <end position="126"/>
    </location>
</feature>
<evidence type="ECO:0000313" key="3">
    <source>
        <dbReference type="Proteomes" id="UP000095283"/>
    </source>
</evidence>
<dbReference type="SMART" id="SM00409">
    <property type="entry name" value="IG"/>
    <property type="match status" value="1"/>
</dbReference>